<evidence type="ECO:0000313" key="2">
    <source>
        <dbReference type="EMBL" id="ACY14506.1"/>
    </source>
</evidence>
<dbReference type="Gene3D" id="2.60.40.10">
    <property type="entry name" value="Immunoglobulins"/>
    <property type="match status" value="2"/>
</dbReference>
<evidence type="ECO:0000256" key="1">
    <source>
        <dbReference type="SAM" id="SignalP"/>
    </source>
</evidence>
<name>D0LZ36_HALO1</name>
<dbReference type="HOGENOM" id="CLU_727177_0_0_7"/>
<dbReference type="KEGG" id="hoh:Hoch_1960"/>
<keyword evidence="1" id="KW-0732">Signal</keyword>
<keyword evidence="3" id="KW-1185">Reference proteome</keyword>
<accession>D0LZ36</accession>
<evidence type="ECO:0000313" key="3">
    <source>
        <dbReference type="Proteomes" id="UP000001880"/>
    </source>
</evidence>
<gene>
    <name evidence="2" type="ordered locus">Hoch_1960</name>
</gene>
<dbReference type="PROSITE" id="PS51257">
    <property type="entry name" value="PROKAR_LIPOPROTEIN"/>
    <property type="match status" value="1"/>
</dbReference>
<sequence length="380" mass="41050">MKRLSSHLRRASLAFPCVLLSACLFAESINQAPRANVQVVTTGVSFRGDQLSFSASKSDDPDGDSLFAFWRARTCDAEHIVCDAVFDERSWLRLGADFSVTIPPQRPNGEITGAVLVELVVRDNDGAEHGDRVFVDVGNQPPAPALQLQGFAAPQGGFPIGTRVRAVATASDPDGDPVSYAWRYVPAPSSQPEAVVWEQVSDAVYELTGDVVGAWEIEVSATDPLGATTTQRATVQYQRDEPPCIQTTAPLALAESSYVLERSQPPRRFSVLSVDDDLDVYPAPPELTADGRPSPQGTARFRWQLATPDTGGALEPIGGHALAGYVIDPAGFAPGDELRLRVEIEDRNAYEVVCDPASPTCALFDDAACLQRVTWRVEIR</sequence>
<dbReference type="Proteomes" id="UP000001880">
    <property type="component" value="Chromosome"/>
</dbReference>
<organism evidence="2 3">
    <name type="scientific">Haliangium ochraceum (strain DSM 14365 / JCM 11303 / SMP-2)</name>
    <dbReference type="NCBI Taxonomy" id="502025"/>
    <lineage>
        <taxon>Bacteria</taxon>
        <taxon>Pseudomonadati</taxon>
        <taxon>Myxococcota</taxon>
        <taxon>Polyangia</taxon>
        <taxon>Haliangiales</taxon>
        <taxon>Kofleriaceae</taxon>
        <taxon>Haliangium</taxon>
    </lineage>
</organism>
<dbReference type="STRING" id="502025.Hoch_1960"/>
<proteinExistence type="predicted"/>
<feature type="chain" id="PRO_5003010734" description="PKD domain-containing protein" evidence="1">
    <location>
        <begin position="27"/>
        <end position="380"/>
    </location>
</feature>
<dbReference type="OrthoDB" id="9770696at2"/>
<dbReference type="InterPro" id="IPR013783">
    <property type="entry name" value="Ig-like_fold"/>
</dbReference>
<dbReference type="AlphaFoldDB" id="D0LZ36"/>
<dbReference type="RefSeq" id="WP_012827114.1">
    <property type="nucleotide sequence ID" value="NC_013440.1"/>
</dbReference>
<dbReference type="EMBL" id="CP001804">
    <property type="protein sequence ID" value="ACY14506.1"/>
    <property type="molecule type" value="Genomic_DNA"/>
</dbReference>
<feature type="signal peptide" evidence="1">
    <location>
        <begin position="1"/>
        <end position="26"/>
    </location>
</feature>
<evidence type="ECO:0008006" key="4">
    <source>
        <dbReference type="Google" id="ProtNLM"/>
    </source>
</evidence>
<protein>
    <recommendedName>
        <fullName evidence="4">PKD domain-containing protein</fullName>
    </recommendedName>
</protein>
<reference evidence="2 3" key="1">
    <citation type="journal article" date="2010" name="Stand. Genomic Sci.">
        <title>Complete genome sequence of Haliangium ochraceum type strain (SMP-2).</title>
        <authorList>
            <consortium name="US DOE Joint Genome Institute (JGI-PGF)"/>
            <person name="Ivanova N."/>
            <person name="Daum C."/>
            <person name="Lang E."/>
            <person name="Abt B."/>
            <person name="Kopitz M."/>
            <person name="Saunders E."/>
            <person name="Lapidus A."/>
            <person name="Lucas S."/>
            <person name="Glavina Del Rio T."/>
            <person name="Nolan M."/>
            <person name="Tice H."/>
            <person name="Copeland A."/>
            <person name="Cheng J.F."/>
            <person name="Chen F."/>
            <person name="Bruce D."/>
            <person name="Goodwin L."/>
            <person name="Pitluck S."/>
            <person name="Mavromatis K."/>
            <person name="Pati A."/>
            <person name="Mikhailova N."/>
            <person name="Chen A."/>
            <person name="Palaniappan K."/>
            <person name="Land M."/>
            <person name="Hauser L."/>
            <person name="Chang Y.J."/>
            <person name="Jeffries C.D."/>
            <person name="Detter J.C."/>
            <person name="Brettin T."/>
            <person name="Rohde M."/>
            <person name="Goker M."/>
            <person name="Bristow J."/>
            <person name="Markowitz V."/>
            <person name="Eisen J.A."/>
            <person name="Hugenholtz P."/>
            <person name="Kyrpides N.C."/>
            <person name="Klenk H.P."/>
        </authorList>
    </citation>
    <scope>NUCLEOTIDE SEQUENCE [LARGE SCALE GENOMIC DNA]</scope>
    <source>
        <strain evidence="3">DSM 14365 / CIP 107738 / JCM 11303 / AJ 13395 / SMP-2</strain>
    </source>
</reference>